<evidence type="ECO:0000313" key="3">
    <source>
        <dbReference type="Proteomes" id="UP001321760"/>
    </source>
</evidence>
<evidence type="ECO:0000313" key="2">
    <source>
        <dbReference type="EMBL" id="KAK4448271.1"/>
    </source>
</evidence>
<protein>
    <submittedName>
        <fullName evidence="2">Uncharacterized protein</fullName>
    </submittedName>
</protein>
<feature type="region of interest" description="Disordered" evidence="1">
    <location>
        <begin position="1"/>
        <end position="47"/>
    </location>
</feature>
<reference evidence="2" key="1">
    <citation type="journal article" date="2023" name="Mol. Phylogenet. Evol.">
        <title>Genome-scale phylogeny and comparative genomics of the fungal order Sordariales.</title>
        <authorList>
            <person name="Hensen N."/>
            <person name="Bonometti L."/>
            <person name="Westerberg I."/>
            <person name="Brannstrom I.O."/>
            <person name="Guillou S."/>
            <person name="Cros-Aarteil S."/>
            <person name="Calhoun S."/>
            <person name="Haridas S."/>
            <person name="Kuo A."/>
            <person name="Mondo S."/>
            <person name="Pangilinan J."/>
            <person name="Riley R."/>
            <person name="LaButti K."/>
            <person name="Andreopoulos B."/>
            <person name="Lipzen A."/>
            <person name="Chen C."/>
            <person name="Yan M."/>
            <person name="Daum C."/>
            <person name="Ng V."/>
            <person name="Clum A."/>
            <person name="Steindorff A."/>
            <person name="Ohm R.A."/>
            <person name="Martin F."/>
            <person name="Silar P."/>
            <person name="Natvig D.O."/>
            <person name="Lalanne C."/>
            <person name="Gautier V."/>
            <person name="Ament-Velasquez S.L."/>
            <person name="Kruys A."/>
            <person name="Hutchinson M.I."/>
            <person name="Powell A.J."/>
            <person name="Barry K."/>
            <person name="Miller A.N."/>
            <person name="Grigoriev I.V."/>
            <person name="Debuchy R."/>
            <person name="Gladieux P."/>
            <person name="Hiltunen Thoren M."/>
            <person name="Johannesson H."/>
        </authorList>
    </citation>
    <scope>NUCLEOTIDE SEQUENCE</scope>
    <source>
        <strain evidence="2">PSN243</strain>
    </source>
</reference>
<feature type="compositionally biased region" description="Polar residues" evidence="1">
    <location>
        <begin position="230"/>
        <end position="239"/>
    </location>
</feature>
<evidence type="ECO:0000256" key="1">
    <source>
        <dbReference type="SAM" id="MobiDB-lite"/>
    </source>
</evidence>
<gene>
    <name evidence="2" type="ORF">QBC34DRAFT_116732</name>
</gene>
<feature type="region of interest" description="Disordered" evidence="1">
    <location>
        <begin position="124"/>
        <end position="156"/>
    </location>
</feature>
<comment type="caution">
    <text evidence="2">The sequence shown here is derived from an EMBL/GenBank/DDBJ whole genome shotgun (WGS) entry which is preliminary data.</text>
</comment>
<reference evidence="2" key="2">
    <citation type="submission" date="2023-05" db="EMBL/GenBank/DDBJ databases">
        <authorList>
            <consortium name="Lawrence Berkeley National Laboratory"/>
            <person name="Steindorff A."/>
            <person name="Hensen N."/>
            <person name="Bonometti L."/>
            <person name="Westerberg I."/>
            <person name="Brannstrom I.O."/>
            <person name="Guillou S."/>
            <person name="Cros-Aarteil S."/>
            <person name="Calhoun S."/>
            <person name="Haridas S."/>
            <person name="Kuo A."/>
            <person name="Mondo S."/>
            <person name="Pangilinan J."/>
            <person name="Riley R."/>
            <person name="Labutti K."/>
            <person name="Andreopoulos B."/>
            <person name="Lipzen A."/>
            <person name="Chen C."/>
            <person name="Yanf M."/>
            <person name="Daum C."/>
            <person name="Ng V."/>
            <person name="Clum A."/>
            <person name="Ohm R."/>
            <person name="Martin F."/>
            <person name="Silar P."/>
            <person name="Natvig D."/>
            <person name="Lalanne C."/>
            <person name="Gautier V."/>
            <person name="Ament-Velasquez S.L."/>
            <person name="Kruys A."/>
            <person name="Hutchinson M.I."/>
            <person name="Powell A.J."/>
            <person name="Barry K."/>
            <person name="Miller A.N."/>
            <person name="Grigoriev I.V."/>
            <person name="Debuchy R."/>
            <person name="Gladieux P."/>
            <person name="Thoren M.H."/>
            <person name="Johannesson H."/>
        </authorList>
    </citation>
    <scope>NUCLEOTIDE SEQUENCE</scope>
    <source>
        <strain evidence="2">PSN243</strain>
    </source>
</reference>
<dbReference type="Proteomes" id="UP001321760">
    <property type="component" value="Unassembled WGS sequence"/>
</dbReference>
<proteinExistence type="predicted"/>
<dbReference type="EMBL" id="MU865944">
    <property type="protein sequence ID" value="KAK4448271.1"/>
    <property type="molecule type" value="Genomic_DNA"/>
</dbReference>
<name>A0AAV9GIW7_9PEZI</name>
<organism evidence="2 3">
    <name type="scientific">Podospora aff. communis PSN243</name>
    <dbReference type="NCBI Taxonomy" id="3040156"/>
    <lineage>
        <taxon>Eukaryota</taxon>
        <taxon>Fungi</taxon>
        <taxon>Dikarya</taxon>
        <taxon>Ascomycota</taxon>
        <taxon>Pezizomycotina</taxon>
        <taxon>Sordariomycetes</taxon>
        <taxon>Sordariomycetidae</taxon>
        <taxon>Sordariales</taxon>
        <taxon>Podosporaceae</taxon>
        <taxon>Podospora</taxon>
    </lineage>
</organism>
<dbReference type="AlphaFoldDB" id="A0AAV9GIW7"/>
<feature type="region of interest" description="Disordered" evidence="1">
    <location>
        <begin position="207"/>
        <end position="246"/>
    </location>
</feature>
<keyword evidence="3" id="KW-1185">Reference proteome</keyword>
<sequence>MAPGPKMKRAEAEPVNSLRSTPPSVRVPDNTPPKLSPDGRDRSETSTPLQICCQLPLRWAGSRWTFLSSWASPSSHTALLPVLHHLSLSLFLFRFDSFVTVHISEPVIRKGGLTKKTYLTIHDFSAPGDDPNSSRPESRRHLQKSRGNGSAIPESQPRYLKTTGALVFDNWIAEMAGCSSLDNTESFFPLGRIVEILLEVTNSLTPRVDSGPFRFPEPNTKPRRGAAFQESPSRNTIETESPRSEG</sequence>
<accession>A0AAV9GIW7</accession>